<accession>A0A9J7EED2</accession>
<dbReference type="CDD" id="cd08376">
    <property type="entry name" value="C2B_MCTP_PRT"/>
    <property type="match status" value="1"/>
</dbReference>
<dbReference type="PANTHER" id="PTHR45911">
    <property type="entry name" value="C2 DOMAIN-CONTAINING PROTEIN"/>
    <property type="match status" value="1"/>
</dbReference>
<keyword evidence="3" id="KW-1133">Transmembrane helix</keyword>
<dbReference type="RefSeq" id="XP_022829285.1">
    <property type="nucleotide sequence ID" value="XM_022973517.1"/>
</dbReference>
<dbReference type="PANTHER" id="PTHR45911:SF4">
    <property type="entry name" value="MULTIPLE C2 AND TRANSMEMBRANE DOMAIN-CONTAINING PROTEIN"/>
    <property type="match status" value="1"/>
</dbReference>
<gene>
    <name evidence="6" type="primary">LOC111358394</name>
</gene>
<feature type="transmembrane region" description="Helical" evidence="3">
    <location>
        <begin position="507"/>
        <end position="533"/>
    </location>
</feature>
<evidence type="ECO:0000256" key="1">
    <source>
        <dbReference type="ARBA" id="ARBA00022723"/>
    </source>
</evidence>
<evidence type="ECO:0000256" key="2">
    <source>
        <dbReference type="ARBA" id="ARBA00022837"/>
    </source>
</evidence>
<keyword evidence="5" id="KW-1185">Reference proteome</keyword>
<dbReference type="AlphaFoldDB" id="A0A9J7EED2"/>
<feature type="transmembrane region" description="Helical" evidence="3">
    <location>
        <begin position="602"/>
        <end position="627"/>
    </location>
</feature>
<dbReference type="GeneID" id="111358394"/>
<protein>
    <submittedName>
        <fullName evidence="6">Multiple C2 and transmembrane domain-containing protein-like isoform X1</fullName>
    </submittedName>
</protein>
<evidence type="ECO:0000313" key="5">
    <source>
        <dbReference type="Proteomes" id="UP000301870"/>
    </source>
</evidence>
<keyword evidence="3" id="KW-0812">Transmembrane</keyword>
<feature type="domain" description="C2" evidence="4">
    <location>
        <begin position="293"/>
        <end position="415"/>
    </location>
</feature>
<evidence type="ECO:0000256" key="3">
    <source>
        <dbReference type="SAM" id="Phobius"/>
    </source>
</evidence>
<keyword evidence="2" id="KW-0106">Calcium</keyword>
<dbReference type="InterPro" id="IPR000008">
    <property type="entry name" value="C2_dom"/>
</dbReference>
<proteinExistence type="predicted"/>
<dbReference type="GO" id="GO:0046928">
    <property type="term" value="P:regulation of neurotransmitter secretion"/>
    <property type="evidence" value="ECO:0007669"/>
    <property type="project" value="TreeGrafter"/>
</dbReference>
<dbReference type="Proteomes" id="UP000301870">
    <property type="component" value="Chromosome 2"/>
</dbReference>
<dbReference type="SUPFAM" id="SSF49562">
    <property type="entry name" value="C2 domain (Calcium/lipid-binding domain, CaLB)"/>
    <property type="match status" value="2"/>
</dbReference>
<dbReference type="GO" id="GO:0030672">
    <property type="term" value="C:synaptic vesicle membrane"/>
    <property type="evidence" value="ECO:0007669"/>
    <property type="project" value="TreeGrafter"/>
</dbReference>
<dbReference type="PROSITE" id="PS50004">
    <property type="entry name" value="C2"/>
    <property type="match status" value="2"/>
</dbReference>
<dbReference type="KEGG" id="sliu:111358394"/>
<sequence>MSWRQISFRTKNRLECIDKQSASVSFAPSVCCVRYDTCERRPSEPRDTATIPNLVEISSANETMSQVAKYPDMEFVNNSSDGVTTIGPQQNVVLDPALAQTEDTESLAIPDGFVMDPLAPTALAVSSEFMDRIGSGLTILRDHSKKVQKYVWKNRKFDILKKSWKSMVNVVLIDAKDTPAGSANGLYCKFKLGSEGHKSKQLSKSKPSWCERFNLYLYDDNNLEVTVWHKGKQKTFMGRCVIDLSQLEKEKTHELWQELDCGQGSLHMLITLSATARTMLLDNVPTTNGVTHAAPEVEKFTWYRLDNNWGEVGELSVTVYGAEGLSALGLSGKADSYCVLELDNNRVQTHTVPGTSDPTWNKSFTFPIDDVTSTLTITVKDESIINTMKDGTLGKISIPLLTIVNDEKAWFDLSNRPKKSVLTKGNSSKIQLQMSIAWNPIKASLRLLSPKTNKYTEPTPRTFSIPLIYNNLKFIKVIFSAVYYGNEHLKYLFEWENREKSALALGVWLLFWFFFRMWMTPLLAVVPFVYFWATRNTANLIPISQFDDDSSEDDLESTKDDKTIKTRLYELQDLTFTIKDGIDYIVSLLQRVRNLFKFAVPYLSYLVMTVLVAATVALYIIPINYIFMALGIYKFMRKVLNPDRVPNNDILDFISRIPDDKMLKQWRELRVPENNFNRTYSKRR</sequence>
<dbReference type="OrthoDB" id="5973539at2759"/>
<evidence type="ECO:0000259" key="4">
    <source>
        <dbReference type="PROSITE" id="PS50004"/>
    </source>
</evidence>
<dbReference type="GO" id="GO:0005509">
    <property type="term" value="F:calcium ion binding"/>
    <property type="evidence" value="ECO:0007669"/>
    <property type="project" value="TreeGrafter"/>
</dbReference>
<dbReference type="InterPro" id="IPR035892">
    <property type="entry name" value="C2_domain_sf"/>
</dbReference>
<organism evidence="5 6">
    <name type="scientific">Spodoptera litura</name>
    <name type="common">Asian cotton leafworm</name>
    <dbReference type="NCBI Taxonomy" id="69820"/>
    <lineage>
        <taxon>Eukaryota</taxon>
        <taxon>Metazoa</taxon>
        <taxon>Ecdysozoa</taxon>
        <taxon>Arthropoda</taxon>
        <taxon>Hexapoda</taxon>
        <taxon>Insecta</taxon>
        <taxon>Pterygota</taxon>
        <taxon>Neoptera</taxon>
        <taxon>Endopterygota</taxon>
        <taxon>Lepidoptera</taxon>
        <taxon>Glossata</taxon>
        <taxon>Ditrysia</taxon>
        <taxon>Noctuoidea</taxon>
        <taxon>Noctuidae</taxon>
        <taxon>Amphipyrinae</taxon>
        <taxon>Spodoptera</taxon>
    </lineage>
</organism>
<reference evidence="6" key="1">
    <citation type="submission" date="2025-08" db="UniProtKB">
        <authorList>
            <consortium name="RefSeq"/>
        </authorList>
    </citation>
    <scope>IDENTIFICATION</scope>
    <source>
        <strain evidence="6">Ishihara</strain>
        <tissue evidence="6">Whole body</tissue>
    </source>
</reference>
<name>A0A9J7EED2_SPOLT</name>
<feature type="domain" description="C2" evidence="4">
    <location>
        <begin position="143"/>
        <end position="257"/>
    </location>
</feature>
<keyword evidence="1" id="KW-0479">Metal-binding</keyword>
<dbReference type="SMART" id="SM00239">
    <property type="entry name" value="C2"/>
    <property type="match status" value="2"/>
</dbReference>
<evidence type="ECO:0000313" key="6">
    <source>
        <dbReference type="RefSeq" id="XP_022829285.1"/>
    </source>
</evidence>
<dbReference type="Gene3D" id="2.60.40.150">
    <property type="entry name" value="C2 domain"/>
    <property type="match status" value="2"/>
</dbReference>
<keyword evidence="3" id="KW-0472">Membrane</keyword>
<dbReference type="Pfam" id="PF00168">
    <property type="entry name" value="C2"/>
    <property type="match status" value="2"/>
</dbReference>